<dbReference type="Proteomes" id="UP000484842">
    <property type="component" value="Unassembled WGS sequence"/>
</dbReference>
<organism evidence="2 3">
    <name type="scientific">Deinococcus terrestris</name>
    <dbReference type="NCBI Taxonomy" id="2651870"/>
    <lineage>
        <taxon>Bacteria</taxon>
        <taxon>Thermotogati</taxon>
        <taxon>Deinococcota</taxon>
        <taxon>Deinococci</taxon>
        <taxon>Deinococcales</taxon>
        <taxon>Deinococcaceae</taxon>
        <taxon>Deinococcus</taxon>
    </lineage>
</organism>
<proteinExistence type="predicted"/>
<dbReference type="Gene3D" id="3.40.50.2020">
    <property type="match status" value="1"/>
</dbReference>
<dbReference type="Pfam" id="PF13419">
    <property type="entry name" value="HAD_2"/>
    <property type="match status" value="1"/>
</dbReference>
<dbReference type="InterPro" id="IPR000836">
    <property type="entry name" value="PRTase_dom"/>
</dbReference>
<keyword evidence="3" id="KW-1185">Reference proteome</keyword>
<sequence>MLRLVIVDSTIISESDAKNLDTLEKVLTRLRSKGVKIALVSTNKMGMYKASRASFQFSFDYSLSGEEVYGKPQNSFKGGGDRITEICGEMGIPPHETLYIGDDQHDYASSLHSGCFFVAAAWKGLSGVFTAERAQRPEDVWSFASHYLLHPPRWNFSLDDPNRKFRLRTLASANTLASEVRFSGNPPYRLFNLKQLFKDKLPIKCGNRSAVLIMFWHTLASIVLENLSPQYSIFTVYPGSKPDRTNGVIQQVADIASKVLGSKFIGDLIVRAIPAPSSHELKTSGKDSFLTQTNSVILNKHYRSKIKGKTIVVFDDFHTSGKSLEWARNLFLAAGAKEVVMIAMGRFGGRSKPHTAYEPVSVSTVTPFDLKEYSESDFLSTDLHLSPSDEGRVVLQKSFEKNLVNKPFEEID</sequence>
<dbReference type="InterPro" id="IPR036412">
    <property type="entry name" value="HAD-like_sf"/>
</dbReference>
<dbReference type="PROSITE" id="PS50801">
    <property type="entry name" value="STAS"/>
    <property type="match status" value="1"/>
</dbReference>
<accession>A0A7X1NZ88</accession>
<feature type="domain" description="STAS" evidence="1">
    <location>
        <begin position="1"/>
        <end position="43"/>
    </location>
</feature>
<protein>
    <submittedName>
        <fullName evidence="2">HAD hydrolase-like protein</fullName>
    </submittedName>
</protein>
<evidence type="ECO:0000313" key="2">
    <source>
        <dbReference type="EMBL" id="MPY68239.1"/>
    </source>
</evidence>
<name>A0A7X1NZ88_9DEIO</name>
<dbReference type="Gene3D" id="3.40.50.1000">
    <property type="entry name" value="HAD superfamily/HAD-like"/>
    <property type="match status" value="1"/>
</dbReference>
<dbReference type="GO" id="GO:0016787">
    <property type="term" value="F:hydrolase activity"/>
    <property type="evidence" value="ECO:0007669"/>
    <property type="project" value="UniProtKB-KW"/>
</dbReference>
<dbReference type="InterPro" id="IPR041492">
    <property type="entry name" value="HAD_2"/>
</dbReference>
<dbReference type="SUPFAM" id="SSF53271">
    <property type="entry name" value="PRTase-like"/>
    <property type="match status" value="1"/>
</dbReference>
<dbReference type="EMBL" id="WBSL01000018">
    <property type="protein sequence ID" value="MPY68239.1"/>
    <property type="molecule type" value="Genomic_DNA"/>
</dbReference>
<evidence type="ECO:0000313" key="3">
    <source>
        <dbReference type="Proteomes" id="UP000484842"/>
    </source>
</evidence>
<dbReference type="RefSeq" id="WP_152872547.1">
    <property type="nucleotide sequence ID" value="NZ_WBSL01000018.1"/>
</dbReference>
<dbReference type="AlphaFoldDB" id="A0A7X1NZ88"/>
<dbReference type="CDD" id="cd01427">
    <property type="entry name" value="HAD_like"/>
    <property type="match status" value="1"/>
</dbReference>
<keyword evidence="2" id="KW-0378">Hydrolase</keyword>
<dbReference type="CDD" id="cd06223">
    <property type="entry name" value="PRTases_typeI"/>
    <property type="match status" value="1"/>
</dbReference>
<evidence type="ECO:0000259" key="1">
    <source>
        <dbReference type="PROSITE" id="PS50801"/>
    </source>
</evidence>
<dbReference type="InterPro" id="IPR023214">
    <property type="entry name" value="HAD_sf"/>
</dbReference>
<gene>
    <name evidence="2" type="ORF">F8S09_16405</name>
</gene>
<comment type="caution">
    <text evidence="2">The sequence shown here is derived from an EMBL/GenBank/DDBJ whole genome shotgun (WGS) entry which is preliminary data.</text>
</comment>
<dbReference type="InterPro" id="IPR002645">
    <property type="entry name" value="STAS_dom"/>
</dbReference>
<reference evidence="2 3" key="1">
    <citation type="submission" date="2019-10" db="EMBL/GenBank/DDBJ databases">
        <title>Deinococcus sp. isolated from soil.</title>
        <authorList>
            <person name="Li Y."/>
            <person name="Wang J."/>
        </authorList>
    </citation>
    <scope>NUCLEOTIDE SEQUENCE [LARGE SCALE GENOMIC DNA]</scope>
    <source>
        <strain evidence="2 3">SDU3-2</strain>
    </source>
</reference>
<dbReference type="SUPFAM" id="SSF56784">
    <property type="entry name" value="HAD-like"/>
    <property type="match status" value="1"/>
</dbReference>
<dbReference type="InterPro" id="IPR029057">
    <property type="entry name" value="PRTase-like"/>
</dbReference>